<sequence>MKRLIKKSEQLFDVGNVVLFKTHPYDNITPYTIKEVLEDNRYFIENDDNAYTGIDGKNLELLQQ</sequence>
<dbReference type="GeneID" id="18563428"/>
<reference evidence="1 2" key="1">
    <citation type="submission" date="2011-09" db="EMBL/GenBank/DDBJ databases">
        <authorList>
            <person name="Pope W.H."/>
            <person name="Pedulla M.L."/>
            <person name="Ford M.E."/>
            <person name="Peebles C.L."/>
            <person name="Hatfull G.H."/>
            <person name="Hendrix R.W."/>
        </authorList>
    </citation>
    <scope>NUCLEOTIDE SEQUENCE [LARGE SCALE GENOMIC DNA]</scope>
    <source>
        <strain evidence="1">G</strain>
    </source>
</reference>
<dbReference type="Proteomes" id="UP000009273">
    <property type="component" value="Segment"/>
</dbReference>
<evidence type="ECO:0000313" key="2">
    <source>
        <dbReference type="Proteomes" id="UP000009273"/>
    </source>
</evidence>
<name>G3MBS9_9CAUD</name>
<organism evidence="1 2">
    <name type="scientific">Bacillus phage G</name>
    <dbReference type="NCBI Taxonomy" id="2884420"/>
    <lineage>
        <taxon>Viruses</taxon>
        <taxon>Duplodnaviria</taxon>
        <taxon>Heunggongvirae</taxon>
        <taxon>Uroviricota</taxon>
        <taxon>Caudoviricetes</taxon>
        <taxon>Donellivirus</taxon>
        <taxon>Donellivirus gee</taxon>
    </lineage>
</organism>
<protein>
    <submittedName>
        <fullName evidence="1">Gp213</fullName>
    </submittedName>
</protein>
<evidence type="ECO:0000313" key="1">
    <source>
        <dbReference type="EMBL" id="AEO93472.1"/>
    </source>
</evidence>
<accession>G3MBS9</accession>
<dbReference type="EMBL" id="JN638751">
    <property type="protein sequence ID" value="AEO93472.1"/>
    <property type="molecule type" value="Genomic_DNA"/>
</dbReference>
<keyword evidence="2" id="KW-1185">Reference proteome</keyword>
<gene>
    <name evidence="1" type="primary">213</name>
    <name evidence="1" type="ORF">G_213</name>
</gene>
<proteinExistence type="predicted"/>
<dbReference type="RefSeq" id="YP_009015516.1">
    <property type="nucleotide sequence ID" value="NC_023719.1"/>
</dbReference>
<dbReference type="KEGG" id="vg:18563428"/>